<comment type="caution">
    <text evidence="1">The sequence shown here is derived from an EMBL/GenBank/DDBJ whole genome shotgun (WGS) entry which is preliminary data.</text>
</comment>
<reference evidence="1" key="1">
    <citation type="submission" date="2022-11" db="EMBL/GenBank/DDBJ databases">
        <title>Genome Sequence of Cubamyces cubensis.</title>
        <authorList>
            <person name="Buettner E."/>
        </authorList>
    </citation>
    <scope>NUCLEOTIDE SEQUENCE</scope>
    <source>
        <strain evidence="1">MPL-01</strain>
    </source>
</reference>
<gene>
    <name evidence="1" type="ORF">ONZ51_g11532</name>
</gene>
<sequence>MQDDPRSNSDILRTLRHKPSVRSLLVRIRSKLRRTSKLETAESPRLRIPYIPPEVWGIIIQHACLFHHDPLDTSHELSFLESPSTQLATYRASMATKKNLSLVSKQWNALARSFLYEFVWISRAAQAKALARTLLMEYVENLSSSGKFIRRLHIETPALERCAPADLRTILDYSPHICIYSDHHSVQRSVYEDAPDPRCSPEEILKLVAHPKIRRLSWTSYDDVPFELRMAPLGSNLTTRLEYLELSTRSPSLPNLSTILSGSSSSTRGDFEHLQMNVHLPALRALKVSLDNNTFAVLASWDMPSLTNLSVMSSDFSYTGEGFSRFFQAHGAKLLQLELGHSSSALEEYYLTTPQHLLVLQQQNQQQQQPSIPLAEWCPNLREFICSADAEWHWQSPDWIAPHILLPAHPRVELIGIRDINTRLLDDPLTPNDAWSSRSASSEGWETMDDTLFDALMCEDADTPCFPLFEQISSLLRRDAFPALRFVRDLSAESDRLRTVRPHPRVLQFWRKVVARCAEHGVWFEDCTGVNITQRALRRATLPSAEDDIA</sequence>
<dbReference type="EMBL" id="JAPEVG010000561">
    <property type="protein sequence ID" value="KAJ8457437.1"/>
    <property type="molecule type" value="Genomic_DNA"/>
</dbReference>
<organism evidence="1 2">
    <name type="scientific">Trametes cubensis</name>
    <dbReference type="NCBI Taxonomy" id="1111947"/>
    <lineage>
        <taxon>Eukaryota</taxon>
        <taxon>Fungi</taxon>
        <taxon>Dikarya</taxon>
        <taxon>Basidiomycota</taxon>
        <taxon>Agaricomycotina</taxon>
        <taxon>Agaricomycetes</taxon>
        <taxon>Polyporales</taxon>
        <taxon>Polyporaceae</taxon>
        <taxon>Trametes</taxon>
    </lineage>
</organism>
<proteinExistence type="predicted"/>
<dbReference type="Proteomes" id="UP001215151">
    <property type="component" value="Unassembled WGS sequence"/>
</dbReference>
<accession>A0AAD7X691</accession>
<dbReference type="AlphaFoldDB" id="A0AAD7X691"/>
<keyword evidence="2" id="KW-1185">Reference proteome</keyword>
<protein>
    <submittedName>
        <fullName evidence="1">Uncharacterized protein</fullName>
    </submittedName>
</protein>
<name>A0AAD7X691_9APHY</name>
<evidence type="ECO:0000313" key="1">
    <source>
        <dbReference type="EMBL" id="KAJ8457437.1"/>
    </source>
</evidence>
<evidence type="ECO:0000313" key="2">
    <source>
        <dbReference type="Proteomes" id="UP001215151"/>
    </source>
</evidence>